<dbReference type="OrthoDB" id="6125419at2759"/>
<keyword evidence="1" id="KW-1133">Transmembrane helix</keyword>
<feature type="domain" description="DUF3730" evidence="2">
    <location>
        <begin position="600"/>
        <end position="811"/>
    </location>
</feature>
<proteinExistence type="predicted"/>
<keyword evidence="1" id="KW-0812">Transmembrane</keyword>
<evidence type="ECO:0000259" key="2">
    <source>
        <dbReference type="Pfam" id="PF12530"/>
    </source>
</evidence>
<dbReference type="Pfam" id="PF12530">
    <property type="entry name" value="DUF3730"/>
    <property type="match status" value="2"/>
</dbReference>
<dbReference type="Proteomes" id="UP001153555">
    <property type="component" value="Unassembled WGS sequence"/>
</dbReference>
<feature type="transmembrane region" description="Helical" evidence="1">
    <location>
        <begin position="1291"/>
        <end position="1314"/>
    </location>
</feature>
<gene>
    <name evidence="3" type="ORF">SHERM_24230</name>
</gene>
<protein>
    <submittedName>
        <fullName evidence="3">Protein RST1</fullName>
    </submittedName>
</protein>
<dbReference type="PANTHER" id="PTHR16212">
    <property type="entry name" value="FOCADHESIN FAMILY MEMBER"/>
    <property type="match status" value="1"/>
</dbReference>
<evidence type="ECO:0000313" key="3">
    <source>
        <dbReference type="EMBL" id="CAA0828535.1"/>
    </source>
</evidence>
<dbReference type="InterPro" id="IPR022542">
    <property type="entry name" value="FOCAD/RST1_DUF3730"/>
</dbReference>
<accession>A0A9N7NBG7</accession>
<name>A0A9N7NBG7_STRHE</name>
<evidence type="ECO:0000313" key="4">
    <source>
        <dbReference type="Proteomes" id="UP001153555"/>
    </source>
</evidence>
<organism evidence="3 4">
    <name type="scientific">Striga hermonthica</name>
    <name type="common">Purple witchweed</name>
    <name type="synonym">Buchnera hermonthica</name>
    <dbReference type="NCBI Taxonomy" id="68872"/>
    <lineage>
        <taxon>Eukaryota</taxon>
        <taxon>Viridiplantae</taxon>
        <taxon>Streptophyta</taxon>
        <taxon>Embryophyta</taxon>
        <taxon>Tracheophyta</taxon>
        <taxon>Spermatophyta</taxon>
        <taxon>Magnoliopsida</taxon>
        <taxon>eudicotyledons</taxon>
        <taxon>Gunneridae</taxon>
        <taxon>Pentapetalae</taxon>
        <taxon>asterids</taxon>
        <taxon>lamiids</taxon>
        <taxon>Lamiales</taxon>
        <taxon>Orobanchaceae</taxon>
        <taxon>Buchnereae</taxon>
        <taxon>Striga</taxon>
    </lineage>
</organism>
<evidence type="ECO:0000256" key="1">
    <source>
        <dbReference type="SAM" id="Phobius"/>
    </source>
</evidence>
<dbReference type="PANTHER" id="PTHR16212:SF4">
    <property type="entry name" value="FOCADHESIN"/>
    <property type="match status" value="1"/>
</dbReference>
<dbReference type="GO" id="GO:0060147">
    <property type="term" value="P:regulation of post-transcriptional gene silencing"/>
    <property type="evidence" value="ECO:0007669"/>
    <property type="project" value="InterPro"/>
</dbReference>
<keyword evidence="1" id="KW-0472">Membrane</keyword>
<reference evidence="3" key="1">
    <citation type="submission" date="2019-12" db="EMBL/GenBank/DDBJ databases">
        <authorList>
            <person name="Scholes J."/>
        </authorList>
    </citation>
    <scope>NUCLEOTIDE SEQUENCE</scope>
</reference>
<feature type="domain" description="DUF3730" evidence="2">
    <location>
        <begin position="129"/>
        <end position="408"/>
    </location>
</feature>
<dbReference type="SUPFAM" id="SSF48371">
    <property type="entry name" value="ARM repeat"/>
    <property type="match status" value="2"/>
</dbReference>
<comment type="caution">
    <text evidence="3">The sequence shown here is derived from an EMBL/GenBank/DDBJ whole genome shotgun (WGS) entry which is preliminary data.</text>
</comment>
<dbReference type="InterPro" id="IPR016024">
    <property type="entry name" value="ARM-type_fold"/>
</dbReference>
<keyword evidence="4" id="KW-1185">Reference proteome</keyword>
<dbReference type="InterPro" id="IPR045163">
    <property type="entry name" value="Focadhesin/RST1"/>
</dbReference>
<dbReference type="EMBL" id="CACSLK010027752">
    <property type="protein sequence ID" value="CAA0828535.1"/>
    <property type="molecule type" value="Genomic_DNA"/>
</dbReference>
<feature type="transmembrane region" description="Helical" evidence="1">
    <location>
        <begin position="1335"/>
        <end position="1359"/>
    </location>
</feature>
<sequence>MQPFCSSDKATSSGPGQNLYSCHVTHQHTRTLSLVFKPITKLPFRFSPSKEDMDLYAPLFEKTRIPQPSLQKLAVISIFDKFRSTAPSDAGREAVGRCLRSASPSVVDQSARELCRLVKDAKLDVSTGLLELQSALEESSSPELSSVFVRAIGLLTRLGFQQNPSSFRFHSSELHPFVKVLCYGTEIQGGLVKQVIMLIMKCKHLGMEAVCDFLGPFLNYSITKVPVASSSSAFVRELVSTMAAFCCSFPQEAIPIMKMLTRCLSFFPCKNAEEVTTVSCIIESLVDAYQVVSKQLVGMGLLVDEVQSCGLALLEAVFLQNRNFRSRLGGVDILLDAARNILAVQKELGLDCCTELSLVTLFLFQVLTQSDIEHEQYSILKLLLFILRWKYENDYFIGASASESIEELLFIFPVLALVSSPSRSIKQMATDLLFILEKIATNILIAPKEKQQVRGKHLLAVTPGHIVFRFLRNMLFEDQLSSHCLFYVNHFSDGDIDSDREHSELEIWTSCVTEYCMRLFGKGKATPSTSPSKEIFPTEIPLILGAVSGVFLLHHTRNFSIDLLATCSSIEPMLGVPLLLLTLFYNHVCSSAEKLKYNDYHDLRLKLLGLLPSVASHPAMIPLVFQILLPMLQKDVDHVIKAVAIRLVSKTWEINGRVFDSLQAILQPNGLAQYEAESDTCISIAVSIEDVCKRNPDKGVDIILSVAACIENSNPWVKSLGLRSLAHLCEADAIDFYTAWEVIATHIRDYHGNSIVAYGLSLLLKWGAMDAEAYPEGAANVLNILWNIGTHQEAKQSSSWNRAREAAFVALLQYDVVHIQRSIPDFSSRNMEFLVSQSDLDSLPAFKEFEVKIINHEHITRRRFVKQKRVSGSGNKIVKLLDVVPGVIFNSGSKQTIKEFPGAALFCFPTHRDTKKQGMSKDVHAKYEDAAVEIAASLQISRNTFLALFSLQSWKPFMQRWLRSRVMVLEANVHGTVLDNTSKAANEILKILTRLADAAIPRSAENIALALGAFCVVLPASAHMVKSMASKFLLDWLSQYAHEYRQWSAAISLGLISSCLHLTDHEQKFENINALLEVASFSKSTLVKGACGIGLGFSSQDLLNRIDYGATAQLEKETHGMHETELLRKIIRTLVEMIYQLGGSSENILKKLNDYIPLETDYLSTEFEAIIEDNDHREEDAWAIAGPIIGLGNSLGAMYRFGAYDAVLYLKDLVFSWIPVTSTSSSKSVTSDGCVQMSSLGACLALPTIVSFCLRVEMIDDTELERLMNGLTELISGLSSVIQSDSFNQSLLVTACAGTGSLLSIVLNAGLNFLKAEDVKGLLALFRKTYSSPHVLFVHLGGMVGVINAMGAGAGTLLLSHELGSLLPNHAPETELTSLVQEIFLIAQNPDDPQSQQHAAWAILFLRHSIFSRDRSNEESAVHGDSGVIKSASHGFAEDSLVMKLSLWLTQMNYSEQGGSINTRTVTLALRCLSYAPRLPSLDWGAIVRRCMKYSGQIVETPSHDTALRKGTTIREDCFLFLLSHANQFDSLLGILDELYDLARLKTLELNLQSLMLLHLAGLLKTFSNSRLAKLFDDVADFLHWFVSSERYDHGGRASLRVSCWKGLTTFLDEAQDYTSNVEHCMKSLFKMLPWCESGATVHKKGSKLEWAEAIKCLGKARQSWLSDLLRISDANFRNEHQIPNTLKKVQAIVSLVRMGSLPLSELAKWKAYILDINSEVIWDILVELSVTLKQKDQSVRQQWLVDTAEILCVTSFPSTALRFLGLLSGSSCKYMPMLSADKSSVLSDLPVTLSSLLVGTSWEIVAESVALYIWRSTDRIYDWARHVQLGEYFPGSQPIDRSENEFAVSILQVLYRTCVSLKEYLPVDNKLGLANMVVKEL</sequence>